<protein>
    <recommendedName>
        <fullName evidence="5">Leucine-responsive regulatory protein</fullName>
    </recommendedName>
</protein>
<gene>
    <name evidence="7" type="ORF">QE380_000569</name>
</gene>
<evidence type="ECO:0000313" key="7">
    <source>
        <dbReference type="EMBL" id="MDQ1207646.1"/>
    </source>
</evidence>
<keyword evidence="3" id="KW-0010">Activator</keyword>
<dbReference type="PANTHER" id="PTHR30154:SF0">
    <property type="entry name" value="LEUCINE-RESPONSIVE REGULATORY PROTEIN"/>
    <property type="match status" value="1"/>
</dbReference>
<dbReference type="InterPro" id="IPR000485">
    <property type="entry name" value="AsnC-type_HTH_dom"/>
</dbReference>
<sequence length="167" mass="18752">MSGLFSMLDRVDLKILDILQRDGRISNSKLAEEVSLSATAVLARVQKLTKEGFIVGYEAKLNPEKLNASFLVFVEILLDKTTTNGLDEFIEAVAQYPEIVECHMTSGGFDFLMKIRSASMEEYRKFAGQTLWQLPGVKETRSYPVMQVVKETSQIKLIKRTAKKGAL</sequence>
<dbReference type="PRINTS" id="PR00033">
    <property type="entry name" value="HTHASNC"/>
</dbReference>
<dbReference type="PROSITE" id="PS50956">
    <property type="entry name" value="HTH_ASNC_2"/>
    <property type="match status" value="1"/>
</dbReference>
<evidence type="ECO:0000256" key="1">
    <source>
        <dbReference type="ARBA" id="ARBA00023015"/>
    </source>
</evidence>
<dbReference type="InterPro" id="IPR011008">
    <property type="entry name" value="Dimeric_a/b-barrel"/>
</dbReference>
<evidence type="ECO:0000259" key="6">
    <source>
        <dbReference type="PROSITE" id="PS50956"/>
    </source>
</evidence>
<dbReference type="Pfam" id="PF01037">
    <property type="entry name" value="AsnC_trans_reg"/>
    <property type="match status" value="1"/>
</dbReference>
<proteinExistence type="predicted"/>
<dbReference type="RefSeq" id="WP_307001920.1">
    <property type="nucleotide sequence ID" value="NZ_JAUTBK010000002.1"/>
</dbReference>
<dbReference type="InterPro" id="IPR036390">
    <property type="entry name" value="WH_DNA-bd_sf"/>
</dbReference>
<evidence type="ECO:0000256" key="3">
    <source>
        <dbReference type="ARBA" id="ARBA00023159"/>
    </source>
</evidence>
<dbReference type="Gene3D" id="1.10.10.10">
    <property type="entry name" value="Winged helix-like DNA-binding domain superfamily/Winged helix DNA-binding domain"/>
    <property type="match status" value="1"/>
</dbReference>
<feature type="domain" description="HTH asnC-type" evidence="6">
    <location>
        <begin position="8"/>
        <end position="87"/>
    </location>
</feature>
<evidence type="ECO:0000256" key="5">
    <source>
        <dbReference type="ARBA" id="ARBA00039227"/>
    </source>
</evidence>
<dbReference type="InterPro" id="IPR036388">
    <property type="entry name" value="WH-like_DNA-bd_sf"/>
</dbReference>
<dbReference type="Gene3D" id="3.30.70.920">
    <property type="match status" value="1"/>
</dbReference>
<name>A0ABU0USX1_ACIBI</name>
<evidence type="ECO:0000256" key="2">
    <source>
        <dbReference type="ARBA" id="ARBA00023125"/>
    </source>
</evidence>
<reference evidence="7 8" key="1">
    <citation type="submission" date="2023-07" db="EMBL/GenBank/DDBJ databases">
        <title>Functional and genomic diversity of the sorghum phyllosphere microbiome.</title>
        <authorList>
            <person name="Shade A."/>
        </authorList>
    </citation>
    <scope>NUCLEOTIDE SEQUENCE [LARGE SCALE GENOMIC DNA]</scope>
    <source>
        <strain evidence="7 8">SORGH_AS_0887</strain>
    </source>
</reference>
<dbReference type="InterPro" id="IPR019888">
    <property type="entry name" value="Tscrpt_reg_AsnC-like"/>
</dbReference>
<dbReference type="CDD" id="cd00090">
    <property type="entry name" value="HTH_ARSR"/>
    <property type="match status" value="1"/>
</dbReference>
<dbReference type="SUPFAM" id="SSF54909">
    <property type="entry name" value="Dimeric alpha+beta barrel"/>
    <property type="match status" value="1"/>
</dbReference>
<keyword evidence="8" id="KW-1185">Reference proteome</keyword>
<accession>A0ABU0USX1</accession>
<keyword evidence="4" id="KW-0804">Transcription</keyword>
<dbReference type="Pfam" id="PF13412">
    <property type="entry name" value="HTH_24"/>
    <property type="match status" value="1"/>
</dbReference>
<evidence type="ECO:0000313" key="8">
    <source>
        <dbReference type="Proteomes" id="UP001233360"/>
    </source>
</evidence>
<dbReference type="EMBL" id="JAUTBK010000002">
    <property type="protein sequence ID" value="MDQ1207646.1"/>
    <property type="molecule type" value="Genomic_DNA"/>
</dbReference>
<comment type="caution">
    <text evidence="7">The sequence shown here is derived from an EMBL/GenBank/DDBJ whole genome shotgun (WGS) entry which is preliminary data.</text>
</comment>
<dbReference type="PANTHER" id="PTHR30154">
    <property type="entry name" value="LEUCINE-RESPONSIVE REGULATORY PROTEIN"/>
    <property type="match status" value="1"/>
</dbReference>
<dbReference type="InterPro" id="IPR019887">
    <property type="entry name" value="Tscrpt_reg_AsnC/Lrp_C"/>
</dbReference>
<dbReference type="Proteomes" id="UP001233360">
    <property type="component" value="Unassembled WGS sequence"/>
</dbReference>
<dbReference type="SMART" id="SM00344">
    <property type="entry name" value="HTH_ASNC"/>
    <property type="match status" value="1"/>
</dbReference>
<organism evidence="7 8">
    <name type="scientific">Acinetobacter baylyi</name>
    <dbReference type="NCBI Taxonomy" id="202950"/>
    <lineage>
        <taxon>Bacteria</taxon>
        <taxon>Pseudomonadati</taxon>
        <taxon>Pseudomonadota</taxon>
        <taxon>Gammaproteobacteria</taxon>
        <taxon>Moraxellales</taxon>
        <taxon>Moraxellaceae</taxon>
        <taxon>Acinetobacter</taxon>
    </lineage>
</organism>
<keyword evidence="1" id="KW-0805">Transcription regulation</keyword>
<evidence type="ECO:0000256" key="4">
    <source>
        <dbReference type="ARBA" id="ARBA00023163"/>
    </source>
</evidence>
<dbReference type="SUPFAM" id="SSF46785">
    <property type="entry name" value="Winged helix' DNA-binding domain"/>
    <property type="match status" value="1"/>
</dbReference>
<keyword evidence="2" id="KW-0238">DNA-binding</keyword>
<dbReference type="InterPro" id="IPR011991">
    <property type="entry name" value="ArsR-like_HTH"/>
</dbReference>